<evidence type="ECO:0000256" key="3">
    <source>
        <dbReference type="PROSITE-ProRule" id="PRU00076"/>
    </source>
</evidence>
<evidence type="ECO:0000256" key="1">
    <source>
        <dbReference type="ARBA" id="ARBA00004167"/>
    </source>
</evidence>
<dbReference type="InterPro" id="IPR000742">
    <property type="entry name" value="EGF"/>
</dbReference>
<evidence type="ECO:0000256" key="2">
    <source>
        <dbReference type="ARBA" id="ARBA00022729"/>
    </source>
</evidence>
<dbReference type="InterPro" id="IPR025287">
    <property type="entry name" value="WAK_GUB"/>
</dbReference>
<protein>
    <recommendedName>
        <fullName evidence="4">EGF-like domain-containing protein</fullName>
    </recommendedName>
</protein>
<comment type="caution">
    <text evidence="3">Lacks conserved residue(s) required for the propagation of feature annotation.</text>
</comment>
<comment type="subcellular location">
    <subcellularLocation>
        <location evidence="1">Membrane</location>
        <topology evidence="1">Single-pass membrane protein</topology>
    </subcellularLocation>
</comment>
<dbReference type="PROSITE" id="PS50026">
    <property type="entry name" value="EGF_3"/>
    <property type="match status" value="1"/>
</dbReference>
<comment type="caution">
    <text evidence="5">The sequence shown here is derived from an EMBL/GenBank/DDBJ whole genome shotgun (WGS) entry which is preliminary data.</text>
</comment>
<keyword evidence="3" id="KW-0245">EGF-like domain</keyword>
<dbReference type="GO" id="GO:0030247">
    <property type="term" value="F:polysaccharide binding"/>
    <property type="evidence" value="ECO:0007669"/>
    <property type="project" value="InterPro"/>
</dbReference>
<evidence type="ECO:0000313" key="5">
    <source>
        <dbReference type="EMBL" id="KAK1411318.1"/>
    </source>
</evidence>
<sequence length="273" mass="30497">MNNTAKPGCATQCGNITVPYPFGIGTNCSHSLSFNLTCNTSYEPPKLFLENVIIYSITDLELRIFTTFSYNCYDQNGLVDSYLSWNDFRGLNEFTFSEKNKFTVIGCDDYAWITGTEEDDFTSGCFGLCRKAPETTNGQCSGIGCCQISIRKGLSNYNITLFTLKSHSGVLSFNRCGFGFLVEERMFKFEGVRDLSSNYLDFMERIESTMPVVLDWVIKPFENCTTEVNVCKGQSSCYDVDGGGYRCRCNQGYEGNPYLHPGCQGTSVSPVIN</sequence>
<evidence type="ECO:0000259" key="4">
    <source>
        <dbReference type="PROSITE" id="PS50026"/>
    </source>
</evidence>
<name>A0AAD8NKF1_TARER</name>
<dbReference type="Pfam" id="PF13947">
    <property type="entry name" value="GUB_WAK_bind"/>
    <property type="match status" value="1"/>
</dbReference>
<gene>
    <name evidence="5" type="ORF">QVD17_37866</name>
</gene>
<dbReference type="EMBL" id="JAUHHV010000010">
    <property type="protein sequence ID" value="KAK1411318.1"/>
    <property type="molecule type" value="Genomic_DNA"/>
</dbReference>
<dbReference type="GO" id="GO:0016020">
    <property type="term" value="C:membrane"/>
    <property type="evidence" value="ECO:0007669"/>
    <property type="project" value="UniProtKB-SubCell"/>
</dbReference>
<reference evidence="5" key="1">
    <citation type="journal article" date="2023" name="bioRxiv">
        <title>Improved chromosome-level genome assembly for marigold (Tagetes erecta).</title>
        <authorList>
            <person name="Jiang F."/>
            <person name="Yuan L."/>
            <person name="Wang S."/>
            <person name="Wang H."/>
            <person name="Xu D."/>
            <person name="Wang A."/>
            <person name="Fan W."/>
        </authorList>
    </citation>
    <scope>NUCLEOTIDE SEQUENCE</scope>
    <source>
        <strain evidence="5">WSJ</strain>
        <tissue evidence="5">Leaf</tissue>
    </source>
</reference>
<evidence type="ECO:0000313" key="6">
    <source>
        <dbReference type="Proteomes" id="UP001229421"/>
    </source>
</evidence>
<dbReference type="PANTHER" id="PTHR33491">
    <property type="entry name" value="OSJNBA0016N04.9 PROTEIN"/>
    <property type="match status" value="1"/>
</dbReference>
<keyword evidence="2" id="KW-0732">Signal</keyword>
<feature type="domain" description="EGF-like" evidence="4">
    <location>
        <begin position="220"/>
        <end position="264"/>
    </location>
</feature>
<proteinExistence type="predicted"/>
<dbReference type="Gene3D" id="2.10.25.10">
    <property type="entry name" value="Laminin"/>
    <property type="match status" value="1"/>
</dbReference>
<keyword evidence="6" id="KW-1185">Reference proteome</keyword>
<accession>A0AAD8NKF1</accession>
<dbReference type="AlphaFoldDB" id="A0AAD8NKF1"/>
<organism evidence="5 6">
    <name type="scientific">Tagetes erecta</name>
    <name type="common">African marigold</name>
    <dbReference type="NCBI Taxonomy" id="13708"/>
    <lineage>
        <taxon>Eukaryota</taxon>
        <taxon>Viridiplantae</taxon>
        <taxon>Streptophyta</taxon>
        <taxon>Embryophyta</taxon>
        <taxon>Tracheophyta</taxon>
        <taxon>Spermatophyta</taxon>
        <taxon>Magnoliopsida</taxon>
        <taxon>eudicotyledons</taxon>
        <taxon>Gunneridae</taxon>
        <taxon>Pentapetalae</taxon>
        <taxon>asterids</taxon>
        <taxon>campanulids</taxon>
        <taxon>Asterales</taxon>
        <taxon>Asteraceae</taxon>
        <taxon>Asteroideae</taxon>
        <taxon>Heliantheae alliance</taxon>
        <taxon>Tageteae</taxon>
        <taxon>Tagetes</taxon>
    </lineage>
</organism>
<dbReference type="Proteomes" id="UP001229421">
    <property type="component" value="Unassembled WGS sequence"/>
</dbReference>